<dbReference type="NCBIfam" id="TIGR01764">
    <property type="entry name" value="excise"/>
    <property type="match status" value="1"/>
</dbReference>
<dbReference type="Proteomes" id="UP000647424">
    <property type="component" value="Unassembled WGS sequence"/>
</dbReference>
<keyword evidence="5" id="KW-1185">Reference proteome</keyword>
<dbReference type="PANTHER" id="PTHR44591:SF23">
    <property type="entry name" value="CHEY SUBFAMILY"/>
    <property type="match status" value="1"/>
</dbReference>
<dbReference type="InterPro" id="IPR041657">
    <property type="entry name" value="HTH_17"/>
</dbReference>
<feature type="domain" description="Response regulatory" evidence="3">
    <location>
        <begin position="84"/>
        <end position="202"/>
    </location>
</feature>
<dbReference type="Gene3D" id="3.40.50.2300">
    <property type="match status" value="1"/>
</dbReference>
<dbReference type="GO" id="GO:0003677">
    <property type="term" value="F:DNA binding"/>
    <property type="evidence" value="ECO:0007669"/>
    <property type="project" value="InterPro"/>
</dbReference>
<reference evidence="4" key="1">
    <citation type="submission" date="2020-09" db="EMBL/GenBank/DDBJ databases">
        <title>Genome seq and assembly of Limnohabitants sp.</title>
        <authorList>
            <person name="Chhetri G."/>
        </authorList>
    </citation>
    <scope>NUCLEOTIDE SEQUENCE</scope>
    <source>
        <strain evidence="4">JUR4</strain>
    </source>
</reference>
<dbReference type="RefSeq" id="WP_191818963.1">
    <property type="nucleotide sequence ID" value="NZ_JACYFT010000002.1"/>
</dbReference>
<evidence type="ECO:0000313" key="4">
    <source>
        <dbReference type="EMBL" id="MBD8050449.1"/>
    </source>
</evidence>
<name>A0A927IJ88_9BURK</name>
<dbReference type="InterPro" id="IPR001789">
    <property type="entry name" value="Sig_transdc_resp-reg_receiver"/>
</dbReference>
<dbReference type="GO" id="GO:0000160">
    <property type="term" value="P:phosphorelay signal transduction system"/>
    <property type="evidence" value="ECO:0007669"/>
    <property type="project" value="InterPro"/>
</dbReference>
<accession>A0A927IJ88</accession>
<dbReference type="Gene3D" id="1.10.1660.10">
    <property type="match status" value="1"/>
</dbReference>
<protein>
    <submittedName>
        <fullName evidence="4">Response regulator</fullName>
    </submittedName>
</protein>
<dbReference type="SMART" id="SM00448">
    <property type="entry name" value="REC"/>
    <property type="match status" value="1"/>
</dbReference>
<dbReference type="SUPFAM" id="SSF52172">
    <property type="entry name" value="CheY-like"/>
    <property type="match status" value="1"/>
</dbReference>
<proteinExistence type="predicted"/>
<keyword evidence="1 2" id="KW-0597">Phosphoprotein</keyword>
<dbReference type="PROSITE" id="PS50110">
    <property type="entry name" value="RESPONSE_REGULATORY"/>
    <property type="match status" value="1"/>
</dbReference>
<gene>
    <name evidence="4" type="ORF">IC609_07825</name>
</gene>
<dbReference type="InterPro" id="IPR010093">
    <property type="entry name" value="SinI_DNA-bd"/>
</dbReference>
<dbReference type="Pfam" id="PF00072">
    <property type="entry name" value="Response_reg"/>
    <property type="match status" value="1"/>
</dbReference>
<evidence type="ECO:0000256" key="2">
    <source>
        <dbReference type="PROSITE-ProRule" id="PRU00169"/>
    </source>
</evidence>
<evidence type="ECO:0000259" key="3">
    <source>
        <dbReference type="PROSITE" id="PS50110"/>
    </source>
</evidence>
<dbReference type="InterPro" id="IPR050595">
    <property type="entry name" value="Bact_response_regulator"/>
</dbReference>
<dbReference type="EMBL" id="JACYFT010000002">
    <property type="protein sequence ID" value="MBD8050449.1"/>
    <property type="molecule type" value="Genomic_DNA"/>
</dbReference>
<sequence>MNKLTSPPNPSADHADDYCGTTYAAKLLGLSVGSIQHLVEQGELAGWKTQGGHRRISLSSVRAYQVKHNIKNTTQKTAPDKRLRVLLVEDDTLTREMLQQYMDNTSPSIDCTAVSSGLEALMEISNIKPHLMISDLKMPGIDGFELLRTLRQNPQFKGMKILALSALNSDEIESRGGLPINVIYKSKPVKADWFDGFFLGLSIDLTGS</sequence>
<comment type="caution">
    <text evidence="4">The sequence shown here is derived from an EMBL/GenBank/DDBJ whole genome shotgun (WGS) entry which is preliminary data.</text>
</comment>
<dbReference type="AlphaFoldDB" id="A0A927IJ88"/>
<feature type="modified residue" description="4-aspartylphosphate" evidence="2">
    <location>
        <position position="135"/>
    </location>
</feature>
<organism evidence="4 5">
    <name type="scientific">Limnohabitans radicicola</name>
    <dbReference type="NCBI Taxonomy" id="2771427"/>
    <lineage>
        <taxon>Bacteria</taxon>
        <taxon>Pseudomonadati</taxon>
        <taxon>Pseudomonadota</taxon>
        <taxon>Betaproteobacteria</taxon>
        <taxon>Burkholderiales</taxon>
        <taxon>Comamonadaceae</taxon>
        <taxon>Limnohabitans</taxon>
    </lineage>
</organism>
<dbReference type="InterPro" id="IPR011006">
    <property type="entry name" value="CheY-like_superfamily"/>
</dbReference>
<evidence type="ECO:0000256" key="1">
    <source>
        <dbReference type="ARBA" id="ARBA00022553"/>
    </source>
</evidence>
<dbReference type="Pfam" id="PF12728">
    <property type="entry name" value="HTH_17"/>
    <property type="match status" value="1"/>
</dbReference>
<dbReference type="PANTHER" id="PTHR44591">
    <property type="entry name" value="STRESS RESPONSE REGULATOR PROTEIN 1"/>
    <property type="match status" value="1"/>
</dbReference>
<evidence type="ECO:0000313" key="5">
    <source>
        <dbReference type="Proteomes" id="UP000647424"/>
    </source>
</evidence>